<evidence type="ECO:0000256" key="1">
    <source>
        <dbReference type="ARBA" id="ARBA00022679"/>
    </source>
</evidence>
<gene>
    <name evidence="4" type="ORF">CAE01nite_23610</name>
</gene>
<dbReference type="Proteomes" id="UP000321181">
    <property type="component" value="Unassembled WGS sequence"/>
</dbReference>
<dbReference type="Gene3D" id="1.20.120.1760">
    <property type="match status" value="1"/>
</dbReference>
<dbReference type="InterPro" id="IPR048254">
    <property type="entry name" value="CDP_ALCOHOL_P_TRANSF_CS"/>
</dbReference>
<keyword evidence="3" id="KW-0472">Membrane</keyword>
<feature type="transmembrane region" description="Helical" evidence="3">
    <location>
        <begin position="195"/>
        <end position="218"/>
    </location>
</feature>
<organism evidence="4 5">
    <name type="scientific">Cellulomonas aerilata</name>
    <dbReference type="NCBI Taxonomy" id="515326"/>
    <lineage>
        <taxon>Bacteria</taxon>
        <taxon>Bacillati</taxon>
        <taxon>Actinomycetota</taxon>
        <taxon>Actinomycetes</taxon>
        <taxon>Micrococcales</taxon>
        <taxon>Cellulomonadaceae</taxon>
        <taxon>Cellulomonas</taxon>
    </lineage>
</organism>
<evidence type="ECO:0000313" key="5">
    <source>
        <dbReference type="Proteomes" id="UP000321181"/>
    </source>
</evidence>
<comment type="caution">
    <text evidence="4">The sequence shown here is derived from an EMBL/GenBank/DDBJ whole genome shotgun (WGS) entry which is preliminary data.</text>
</comment>
<dbReference type="OrthoDB" id="7390033at2"/>
<keyword evidence="1 2" id="KW-0808">Transferase</keyword>
<dbReference type="EMBL" id="BJYY01000014">
    <property type="protein sequence ID" value="GEO34636.1"/>
    <property type="molecule type" value="Genomic_DNA"/>
</dbReference>
<dbReference type="InterPro" id="IPR000462">
    <property type="entry name" value="CDP-OH_P_trans"/>
</dbReference>
<evidence type="ECO:0000313" key="4">
    <source>
        <dbReference type="EMBL" id="GEO34636.1"/>
    </source>
</evidence>
<dbReference type="PROSITE" id="PS00379">
    <property type="entry name" value="CDP_ALCOHOL_P_TRANSF"/>
    <property type="match status" value="1"/>
</dbReference>
<evidence type="ECO:0000256" key="3">
    <source>
        <dbReference type="SAM" id="Phobius"/>
    </source>
</evidence>
<dbReference type="GO" id="GO:0016780">
    <property type="term" value="F:phosphotransferase activity, for other substituted phosphate groups"/>
    <property type="evidence" value="ECO:0007669"/>
    <property type="project" value="InterPro"/>
</dbReference>
<comment type="similarity">
    <text evidence="2">Belongs to the CDP-alcohol phosphatidyltransferase class-I family.</text>
</comment>
<proteinExistence type="inferred from homology"/>
<keyword evidence="5" id="KW-1185">Reference proteome</keyword>
<sequence>MKSPTRTTTPTEPLADIVARLARAQKSNRGAAAYSRWVNRPVGRYIAALAYRQGLTPNQVTLISAVLTFSGLAVIALVRPTPAVGVLIALLLMAGYAFDAADGQLARLRGGGSAAGEWLDHVVDGTKIAIIHLAVLISWYRWYDLPDERLLLVPMLFAVQASVFFFALILTEQLRRSAAGTTPSSRPASSEPAPYLRSLVVLPGDYGLLCVVFALIGFSRVFVVLYGALAVINTLFLLAGAVRWYREMRTLS</sequence>
<dbReference type="RefSeq" id="WP_146904565.1">
    <property type="nucleotide sequence ID" value="NZ_BAAARM010000004.1"/>
</dbReference>
<feature type="transmembrane region" description="Helical" evidence="3">
    <location>
        <begin position="224"/>
        <end position="245"/>
    </location>
</feature>
<name>A0A512DDT6_9CELL</name>
<accession>A0A512DDT6</accession>
<dbReference type="GO" id="GO:0016020">
    <property type="term" value="C:membrane"/>
    <property type="evidence" value="ECO:0007669"/>
    <property type="project" value="InterPro"/>
</dbReference>
<feature type="transmembrane region" description="Helical" evidence="3">
    <location>
        <begin position="84"/>
        <end position="101"/>
    </location>
</feature>
<dbReference type="InterPro" id="IPR043130">
    <property type="entry name" value="CDP-OH_PTrfase_TM_dom"/>
</dbReference>
<feature type="transmembrane region" description="Helical" evidence="3">
    <location>
        <begin position="60"/>
        <end position="78"/>
    </location>
</feature>
<keyword evidence="3" id="KW-0812">Transmembrane</keyword>
<dbReference type="GO" id="GO:0008654">
    <property type="term" value="P:phospholipid biosynthetic process"/>
    <property type="evidence" value="ECO:0007669"/>
    <property type="project" value="InterPro"/>
</dbReference>
<feature type="transmembrane region" description="Helical" evidence="3">
    <location>
        <begin position="152"/>
        <end position="174"/>
    </location>
</feature>
<reference evidence="4 5" key="1">
    <citation type="submission" date="2019-07" db="EMBL/GenBank/DDBJ databases">
        <title>Whole genome shotgun sequence of Cellulomonas aerilata NBRC 106308.</title>
        <authorList>
            <person name="Hosoyama A."/>
            <person name="Uohara A."/>
            <person name="Ohji S."/>
            <person name="Ichikawa N."/>
        </authorList>
    </citation>
    <scope>NUCLEOTIDE SEQUENCE [LARGE SCALE GENOMIC DNA]</scope>
    <source>
        <strain evidence="4 5">NBRC 106308</strain>
    </source>
</reference>
<protein>
    <submittedName>
        <fullName evidence="4">CDP-alcohol phosphatidyltransferase</fullName>
    </submittedName>
</protein>
<dbReference type="Pfam" id="PF01066">
    <property type="entry name" value="CDP-OH_P_transf"/>
    <property type="match status" value="1"/>
</dbReference>
<keyword evidence="3" id="KW-1133">Transmembrane helix</keyword>
<evidence type="ECO:0000256" key="2">
    <source>
        <dbReference type="RuleBase" id="RU003750"/>
    </source>
</evidence>
<feature type="transmembrane region" description="Helical" evidence="3">
    <location>
        <begin position="122"/>
        <end position="140"/>
    </location>
</feature>
<dbReference type="AlphaFoldDB" id="A0A512DDT6"/>